<proteinExistence type="inferred from homology"/>
<evidence type="ECO:0000256" key="3">
    <source>
        <dbReference type="ARBA" id="ARBA00022679"/>
    </source>
</evidence>
<name>A0A4R3L565_9BACL</name>
<keyword evidence="6" id="KW-0689">Ribosomal protein</keyword>
<dbReference type="Pfam" id="PF00583">
    <property type="entry name" value="Acetyltransf_1"/>
    <property type="match status" value="1"/>
</dbReference>
<keyword evidence="6" id="KW-0687">Ribonucleoprotein</keyword>
<reference evidence="6 7" key="1">
    <citation type="submission" date="2019-03" db="EMBL/GenBank/DDBJ databases">
        <title>Genomic Encyclopedia of Type Strains, Phase IV (KMG-IV): sequencing the most valuable type-strain genomes for metagenomic binning, comparative biology and taxonomic classification.</title>
        <authorList>
            <person name="Goeker M."/>
        </authorList>
    </citation>
    <scope>NUCLEOTIDE SEQUENCE [LARGE SCALE GENOMIC DNA]</scope>
    <source>
        <strain evidence="6 7">DSM 45707</strain>
    </source>
</reference>
<accession>A0A4R3L565</accession>
<dbReference type="InterPro" id="IPR006464">
    <property type="entry name" value="AcTrfase_RimI/Ard1"/>
</dbReference>
<evidence type="ECO:0000256" key="2">
    <source>
        <dbReference type="ARBA" id="ARBA00022490"/>
    </source>
</evidence>
<dbReference type="Proteomes" id="UP000294937">
    <property type="component" value="Unassembled WGS sequence"/>
</dbReference>
<keyword evidence="7" id="KW-1185">Reference proteome</keyword>
<gene>
    <name evidence="6" type="ORF">EDD58_108111</name>
</gene>
<evidence type="ECO:0000256" key="4">
    <source>
        <dbReference type="ARBA" id="ARBA00023315"/>
    </source>
</evidence>
<dbReference type="PANTHER" id="PTHR43420">
    <property type="entry name" value="ACETYLTRANSFERASE"/>
    <property type="match status" value="1"/>
</dbReference>
<evidence type="ECO:0000256" key="1">
    <source>
        <dbReference type="ARBA" id="ARBA00005395"/>
    </source>
</evidence>
<dbReference type="EMBL" id="SMAG01000008">
    <property type="protein sequence ID" value="TCS93284.1"/>
    <property type="molecule type" value="Genomic_DNA"/>
</dbReference>
<dbReference type="RefSeq" id="WP_131926059.1">
    <property type="nucleotide sequence ID" value="NZ_SMAG01000008.1"/>
</dbReference>
<dbReference type="NCBIfam" id="TIGR01575">
    <property type="entry name" value="rimI"/>
    <property type="match status" value="1"/>
</dbReference>
<dbReference type="CDD" id="cd04301">
    <property type="entry name" value="NAT_SF"/>
    <property type="match status" value="1"/>
</dbReference>
<sequence length="165" mass="19010">MIKPTEDEFSFRPMEVTDLPQIEELEALSFPTPWPRQAFYDELDRNPFARYTVLIVDGKVVGYCGCWLILDEAHITNIALHPDYRGRGLGEALLRYVISFTQVLGAAKMTLEVRVSNHIAQSLYQKLGFKRSGIRRGYYTDNHEDAIIMWVTYDDETERNACIGN</sequence>
<dbReference type="InterPro" id="IPR000182">
    <property type="entry name" value="GNAT_dom"/>
</dbReference>
<comment type="caution">
    <text evidence="6">The sequence shown here is derived from an EMBL/GenBank/DDBJ whole genome shotgun (WGS) entry which is preliminary data.</text>
</comment>
<dbReference type="SUPFAM" id="SSF55729">
    <property type="entry name" value="Acyl-CoA N-acyltransferases (Nat)"/>
    <property type="match status" value="1"/>
</dbReference>
<dbReference type="AlphaFoldDB" id="A0A4R3L565"/>
<dbReference type="InterPro" id="IPR050680">
    <property type="entry name" value="YpeA/RimI_acetyltransf"/>
</dbReference>
<dbReference type="Gene3D" id="3.40.630.30">
    <property type="match status" value="1"/>
</dbReference>
<evidence type="ECO:0000259" key="5">
    <source>
        <dbReference type="PROSITE" id="PS51186"/>
    </source>
</evidence>
<feature type="domain" description="N-acetyltransferase" evidence="5">
    <location>
        <begin position="9"/>
        <end position="154"/>
    </location>
</feature>
<keyword evidence="3 6" id="KW-0808">Transferase</keyword>
<dbReference type="GO" id="GO:0008080">
    <property type="term" value="F:N-acetyltransferase activity"/>
    <property type="evidence" value="ECO:0007669"/>
    <property type="project" value="InterPro"/>
</dbReference>
<dbReference type="PROSITE" id="PS51186">
    <property type="entry name" value="GNAT"/>
    <property type="match status" value="1"/>
</dbReference>
<keyword evidence="2" id="KW-0963">Cytoplasm</keyword>
<dbReference type="GO" id="GO:0005840">
    <property type="term" value="C:ribosome"/>
    <property type="evidence" value="ECO:0007669"/>
    <property type="project" value="UniProtKB-KW"/>
</dbReference>
<keyword evidence="4" id="KW-0012">Acyltransferase</keyword>
<dbReference type="InterPro" id="IPR016181">
    <property type="entry name" value="Acyl_CoA_acyltransferase"/>
</dbReference>
<dbReference type="OrthoDB" id="9794566at2"/>
<dbReference type="PANTHER" id="PTHR43420:SF44">
    <property type="entry name" value="ACETYLTRANSFERASE YPEA"/>
    <property type="match status" value="1"/>
</dbReference>
<evidence type="ECO:0000313" key="7">
    <source>
        <dbReference type="Proteomes" id="UP000294937"/>
    </source>
</evidence>
<comment type="similarity">
    <text evidence="1">Belongs to the acetyltransferase family. RimI subfamily.</text>
</comment>
<organism evidence="6 7">
    <name type="scientific">Hazenella coriacea</name>
    <dbReference type="NCBI Taxonomy" id="1179467"/>
    <lineage>
        <taxon>Bacteria</taxon>
        <taxon>Bacillati</taxon>
        <taxon>Bacillota</taxon>
        <taxon>Bacilli</taxon>
        <taxon>Bacillales</taxon>
        <taxon>Thermoactinomycetaceae</taxon>
        <taxon>Hazenella</taxon>
    </lineage>
</organism>
<evidence type="ECO:0000313" key="6">
    <source>
        <dbReference type="EMBL" id="TCS93284.1"/>
    </source>
</evidence>
<protein>
    <submittedName>
        <fullName evidence="6">[SSU ribosomal protein S18P]-alanine acetyltransferase</fullName>
    </submittedName>
</protein>